<evidence type="ECO:0000313" key="4">
    <source>
        <dbReference type="RefSeq" id="XP_019633085.1"/>
    </source>
</evidence>
<protein>
    <submittedName>
        <fullName evidence="4">Tripartite motif-containing protein 2-like</fullName>
    </submittedName>
</protein>
<name>A0A6P4YUL0_BRABE</name>
<gene>
    <name evidence="4" type="primary">LOC109476541</name>
</gene>
<dbReference type="GO" id="GO:0000209">
    <property type="term" value="P:protein polyubiquitination"/>
    <property type="evidence" value="ECO:0007669"/>
    <property type="project" value="TreeGrafter"/>
</dbReference>
<dbReference type="PANTHER" id="PTHR24104:SF50">
    <property type="entry name" value="SMP-30_GLUCONOLACTONASE_LRE-LIKE REGION DOMAIN-CONTAINING PROTEIN"/>
    <property type="match status" value="1"/>
</dbReference>
<dbReference type="InterPro" id="IPR001258">
    <property type="entry name" value="NHL_repeat"/>
</dbReference>
<organism evidence="3 4">
    <name type="scientific">Branchiostoma belcheri</name>
    <name type="common">Amphioxus</name>
    <dbReference type="NCBI Taxonomy" id="7741"/>
    <lineage>
        <taxon>Eukaryota</taxon>
        <taxon>Metazoa</taxon>
        <taxon>Chordata</taxon>
        <taxon>Cephalochordata</taxon>
        <taxon>Leptocardii</taxon>
        <taxon>Amphioxiformes</taxon>
        <taxon>Branchiostomatidae</taxon>
        <taxon>Branchiostoma</taxon>
    </lineage>
</organism>
<dbReference type="SUPFAM" id="SSF101898">
    <property type="entry name" value="NHL repeat"/>
    <property type="match status" value="1"/>
</dbReference>
<evidence type="ECO:0000256" key="1">
    <source>
        <dbReference type="ARBA" id="ARBA00022737"/>
    </source>
</evidence>
<dbReference type="Gene3D" id="2.120.10.30">
    <property type="entry name" value="TolB, C-terminal domain"/>
    <property type="match status" value="1"/>
</dbReference>
<feature type="repeat" description="NHL" evidence="2">
    <location>
        <begin position="240"/>
        <end position="281"/>
    </location>
</feature>
<dbReference type="PROSITE" id="PS51125">
    <property type="entry name" value="NHL"/>
    <property type="match status" value="1"/>
</dbReference>
<keyword evidence="1" id="KW-0677">Repeat</keyword>
<dbReference type="FunFam" id="2.120.10.30:FF:000064">
    <property type="entry name" value="Uncharacterized protein"/>
    <property type="match status" value="1"/>
</dbReference>
<dbReference type="GO" id="GO:0061630">
    <property type="term" value="F:ubiquitin protein ligase activity"/>
    <property type="evidence" value="ECO:0007669"/>
    <property type="project" value="TreeGrafter"/>
</dbReference>
<dbReference type="AlphaFoldDB" id="A0A6P4YUL0"/>
<keyword evidence="3" id="KW-1185">Reference proteome</keyword>
<dbReference type="RefSeq" id="XP_019633085.1">
    <property type="nucleotide sequence ID" value="XM_019777526.1"/>
</dbReference>
<dbReference type="GO" id="GO:0043161">
    <property type="term" value="P:proteasome-mediated ubiquitin-dependent protein catabolic process"/>
    <property type="evidence" value="ECO:0007669"/>
    <property type="project" value="TreeGrafter"/>
</dbReference>
<dbReference type="KEGG" id="bbel:109476541"/>
<reference evidence="4" key="1">
    <citation type="submission" date="2025-08" db="UniProtKB">
        <authorList>
            <consortium name="RefSeq"/>
        </authorList>
    </citation>
    <scope>IDENTIFICATION</scope>
    <source>
        <tissue evidence="4">Gonad</tissue>
    </source>
</reference>
<dbReference type="GeneID" id="109476541"/>
<sequence>MVIRVGPGSANHSMIPESTHGSAINATFTVEPTTIQPNSSNADETPEGIITRRNVIFSVGGPNAGTLSLSAIAVSSANEIFLADRYNHRIHIHNMEGAYLGNFPTLVPGYAVYVRSMIPQDMSIDGKDNLWVVGHISQLCSAVVQYSKEGQGLSIFQKCGERYGGIAVDLRNNHIVLKQVNKLEVHIYRPDGSLVRKIGGKQFAYSNAVVVNNIHGSILMLKENTVRVVLYNQYGQDFYSFGSRGSGEGELMVPTDICTDSSGQVIVAERRNRRVSVFTSRGEFVRHVRTGQKMVKLVAVGPKGQLVVTYHFDDTVTIFSTY</sequence>
<dbReference type="Proteomes" id="UP000515135">
    <property type="component" value="Unplaced"/>
</dbReference>
<accession>A0A6P4YUL0</accession>
<evidence type="ECO:0000313" key="3">
    <source>
        <dbReference type="Proteomes" id="UP000515135"/>
    </source>
</evidence>
<evidence type="ECO:0000256" key="2">
    <source>
        <dbReference type="PROSITE-ProRule" id="PRU00504"/>
    </source>
</evidence>
<proteinExistence type="predicted"/>
<dbReference type="Pfam" id="PF01436">
    <property type="entry name" value="NHL"/>
    <property type="match status" value="1"/>
</dbReference>
<dbReference type="InterPro" id="IPR050952">
    <property type="entry name" value="TRIM-NHL_E3_ligases"/>
</dbReference>
<dbReference type="OrthoDB" id="10164657at2759"/>
<dbReference type="PANTHER" id="PTHR24104">
    <property type="entry name" value="E3 UBIQUITIN-PROTEIN LIGASE NHLRC1-RELATED"/>
    <property type="match status" value="1"/>
</dbReference>
<dbReference type="InterPro" id="IPR011042">
    <property type="entry name" value="6-blade_b-propeller_TolB-like"/>
</dbReference>